<accession>A0A2A9EXX8</accession>
<name>A0A2A9EXX8_9MICO</name>
<evidence type="ECO:0000256" key="3">
    <source>
        <dbReference type="ARBA" id="ARBA00022670"/>
    </source>
</evidence>
<gene>
    <name evidence="7" type="ORF">ATJ88_1793</name>
</gene>
<keyword evidence="3" id="KW-0645">Protease</keyword>
<comment type="caution">
    <text evidence="7">The sequence shown here is derived from an EMBL/GenBank/DDBJ whole genome shotgun (WGS) entry which is preliminary data.</text>
</comment>
<evidence type="ECO:0000256" key="2">
    <source>
        <dbReference type="ARBA" id="ARBA00022490"/>
    </source>
</evidence>
<dbReference type="InterPro" id="IPR036440">
    <property type="entry name" value="Peptidase_C15-like_sf"/>
</dbReference>
<evidence type="ECO:0000256" key="6">
    <source>
        <dbReference type="PROSITE-ProRule" id="PRU10077"/>
    </source>
</evidence>
<keyword evidence="8" id="KW-1185">Reference proteome</keyword>
<dbReference type="Proteomes" id="UP000224130">
    <property type="component" value="Unassembled WGS sequence"/>
</dbReference>
<evidence type="ECO:0000256" key="4">
    <source>
        <dbReference type="ARBA" id="ARBA00022801"/>
    </source>
</evidence>
<keyword evidence="4" id="KW-0378">Hydrolase</keyword>
<evidence type="ECO:0000256" key="5">
    <source>
        <dbReference type="ARBA" id="ARBA00022807"/>
    </source>
</evidence>
<dbReference type="PANTHER" id="PTHR23402:SF1">
    <property type="entry name" value="PYROGLUTAMYL-PEPTIDASE I"/>
    <property type="match status" value="1"/>
</dbReference>
<dbReference type="Pfam" id="PF01470">
    <property type="entry name" value="Peptidase_C15"/>
    <property type="match status" value="1"/>
</dbReference>
<evidence type="ECO:0000313" key="8">
    <source>
        <dbReference type="Proteomes" id="UP000224130"/>
    </source>
</evidence>
<reference evidence="7 8" key="1">
    <citation type="submission" date="2017-10" db="EMBL/GenBank/DDBJ databases">
        <title>Sequencing the genomes of 1000 actinobacteria strains.</title>
        <authorList>
            <person name="Klenk H.-P."/>
        </authorList>
    </citation>
    <scope>NUCLEOTIDE SEQUENCE [LARGE SCALE GENOMIC DNA]</scope>
    <source>
        <strain evidence="7 8">DSM 21863</strain>
    </source>
</reference>
<dbReference type="PIRSF" id="PIRSF015592">
    <property type="entry name" value="Prld-crbxl_pptds"/>
    <property type="match status" value="1"/>
</dbReference>
<dbReference type="Gene3D" id="3.40.630.20">
    <property type="entry name" value="Peptidase C15, pyroglutamyl peptidase I-like"/>
    <property type="match status" value="1"/>
</dbReference>
<feature type="active site" evidence="6">
    <location>
        <position position="142"/>
    </location>
</feature>
<dbReference type="InterPro" id="IPR016125">
    <property type="entry name" value="Peptidase_C15-like"/>
</dbReference>
<protein>
    <recommendedName>
        <fullName evidence="6">Pyroglutamyl-peptidase I</fullName>
        <ecNumber evidence="6">3.4.19.3</ecNumber>
    </recommendedName>
</protein>
<evidence type="ECO:0000256" key="1">
    <source>
        <dbReference type="ARBA" id="ARBA00006641"/>
    </source>
</evidence>
<dbReference type="EC" id="3.4.19.3" evidence="6"/>
<comment type="similarity">
    <text evidence="1">Belongs to the peptidase C15 family.</text>
</comment>
<dbReference type="InterPro" id="IPR033694">
    <property type="entry name" value="PGPEP1_Cys_AS"/>
</dbReference>
<dbReference type="InterPro" id="IPR000816">
    <property type="entry name" value="Peptidase_C15"/>
</dbReference>
<dbReference type="GO" id="GO:0006508">
    <property type="term" value="P:proteolysis"/>
    <property type="evidence" value="ECO:0007669"/>
    <property type="project" value="UniProtKB-KW"/>
</dbReference>
<dbReference type="SUPFAM" id="SSF53182">
    <property type="entry name" value="Pyrrolidone carboxyl peptidase (pyroglutamate aminopeptidase)"/>
    <property type="match status" value="1"/>
</dbReference>
<dbReference type="PANTHER" id="PTHR23402">
    <property type="entry name" value="PROTEASE FAMILY C15 PYROGLUTAMYL-PEPTIDASE I-RELATED"/>
    <property type="match status" value="1"/>
</dbReference>
<dbReference type="PROSITE" id="PS01334">
    <property type="entry name" value="PYRASE_CYS"/>
    <property type="match status" value="1"/>
</dbReference>
<dbReference type="PRINTS" id="PR00706">
    <property type="entry name" value="PYROGLUPTASE"/>
</dbReference>
<dbReference type="CDD" id="cd00501">
    <property type="entry name" value="Peptidase_C15"/>
    <property type="match status" value="1"/>
</dbReference>
<dbReference type="AlphaFoldDB" id="A0A2A9EXX8"/>
<dbReference type="GO" id="GO:0016920">
    <property type="term" value="F:pyroglutamyl-peptidase activity"/>
    <property type="evidence" value="ECO:0007669"/>
    <property type="project" value="UniProtKB-EC"/>
</dbReference>
<dbReference type="EMBL" id="PDJJ01000001">
    <property type="protein sequence ID" value="PFG43110.1"/>
    <property type="molecule type" value="Genomic_DNA"/>
</dbReference>
<proteinExistence type="inferred from homology"/>
<dbReference type="GO" id="GO:0005829">
    <property type="term" value="C:cytosol"/>
    <property type="evidence" value="ECO:0007669"/>
    <property type="project" value="InterPro"/>
</dbReference>
<keyword evidence="2" id="KW-0963">Cytoplasm</keyword>
<evidence type="ECO:0000313" key="7">
    <source>
        <dbReference type="EMBL" id="PFG43110.1"/>
    </source>
</evidence>
<keyword evidence="5" id="KW-0788">Thiol protease</keyword>
<organism evidence="7 8">
    <name type="scientific">Isoptericola jiangsuensis</name>
    <dbReference type="NCBI Taxonomy" id="548579"/>
    <lineage>
        <taxon>Bacteria</taxon>
        <taxon>Bacillati</taxon>
        <taxon>Actinomycetota</taxon>
        <taxon>Actinomycetes</taxon>
        <taxon>Micrococcales</taxon>
        <taxon>Promicromonosporaceae</taxon>
        <taxon>Isoptericola</taxon>
    </lineage>
</organism>
<sequence length="207" mass="21066">MVTGFEPFGGDDVNESWEAVRRLARDRYALAPDVELVTARLPVTFAGATAALAGLVAEHRPDVVVATGLAAGTDAVRLERVAVNVVDARIPDNDGEQPVDVPVRDGGPTAYLTTLPVKAALVALHAAGLPAVVSNTAGTYVCNAAFYALRHAVEPSPGVAAGFVHVPRADVVPAADAARALGVVVATAVAARHGAAHQAPVPAGTEH</sequence>
<comment type="catalytic activity">
    <reaction evidence="6">
        <text>Release of an N-terminal pyroglutamyl group from a polypeptide, the second amino acid generally not being Pro.</text>
        <dbReference type="EC" id="3.4.19.3"/>
    </reaction>
</comment>